<dbReference type="EMBL" id="CP010311">
    <property type="protein sequence ID" value="AJF06402.1"/>
    <property type="molecule type" value="Genomic_DNA"/>
</dbReference>
<sequence>MGFFNKLFGSKNDYPEINPSSPVVNRLEKFKDHIETLSDEAKQPLEVVPGDDRAFVFIGKPPKKFGIAWIEDGQINNLKTLVERDNVEPPKVQAMADRLRQIYENYQQTDRFKAHVGKCDVVVTPSDKFRKEVREAIAQVTH</sequence>
<dbReference type="KEGG" id="gsb:GSUB_07370"/>
<name>A0A0B5FE20_9BACT</name>
<dbReference type="HOGENOM" id="CLU_1813036_0_0_7"/>
<proteinExistence type="predicted"/>
<evidence type="ECO:0000313" key="1">
    <source>
        <dbReference type="EMBL" id="AJF06402.1"/>
    </source>
</evidence>
<dbReference type="OrthoDB" id="8899715at2"/>
<protein>
    <submittedName>
        <fullName evidence="1">Uncharacterized protein</fullName>
    </submittedName>
</protein>
<keyword evidence="2" id="KW-1185">Reference proteome</keyword>
<evidence type="ECO:0000313" key="2">
    <source>
        <dbReference type="Proteomes" id="UP000035036"/>
    </source>
</evidence>
<accession>A0A0B5FE20</accession>
<dbReference type="AlphaFoldDB" id="A0A0B5FE20"/>
<dbReference type="STRING" id="483547.GSUB_07370"/>
<dbReference type="RefSeq" id="WP_040200005.1">
    <property type="nucleotide sequence ID" value="NZ_CP010311.1"/>
</dbReference>
<organism evidence="1 2">
    <name type="scientific">Geoalkalibacter subterraneus</name>
    <dbReference type="NCBI Taxonomy" id="483547"/>
    <lineage>
        <taxon>Bacteria</taxon>
        <taxon>Pseudomonadati</taxon>
        <taxon>Thermodesulfobacteriota</taxon>
        <taxon>Desulfuromonadia</taxon>
        <taxon>Desulfuromonadales</taxon>
        <taxon>Geoalkalibacteraceae</taxon>
        <taxon>Geoalkalibacter</taxon>
    </lineage>
</organism>
<reference evidence="1 2" key="1">
    <citation type="journal article" date="2015" name="Genome Announc.">
        <title>Genomes of Geoalkalibacter ferrihydriticus Z-0531T and Geoalkalibacter subterraneus Red1T, Two Haloalkaliphilic Metal-Reducing Deltaproteobacteria.</title>
        <authorList>
            <person name="Badalamenti J.P."/>
            <person name="Krajmalnik-Brown R."/>
            <person name="Torres C.I."/>
            <person name="Bond D.R."/>
        </authorList>
    </citation>
    <scope>NUCLEOTIDE SEQUENCE [LARGE SCALE GENOMIC DNA]</scope>
    <source>
        <strain evidence="1 2">Red1</strain>
    </source>
</reference>
<gene>
    <name evidence="1" type="ORF">GSUB_07370</name>
</gene>
<dbReference type="Proteomes" id="UP000035036">
    <property type="component" value="Chromosome"/>
</dbReference>